<feature type="compositionally biased region" description="Basic and acidic residues" evidence="1">
    <location>
        <begin position="72"/>
        <end position="100"/>
    </location>
</feature>
<feature type="compositionally biased region" description="Basic and acidic residues" evidence="1">
    <location>
        <begin position="389"/>
        <end position="398"/>
    </location>
</feature>
<organism evidence="2 3">
    <name type="scientific">Pseudogymnoascus verrucosus</name>
    <dbReference type="NCBI Taxonomy" id="342668"/>
    <lineage>
        <taxon>Eukaryota</taxon>
        <taxon>Fungi</taxon>
        <taxon>Dikarya</taxon>
        <taxon>Ascomycota</taxon>
        <taxon>Pezizomycotina</taxon>
        <taxon>Leotiomycetes</taxon>
        <taxon>Thelebolales</taxon>
        <taxon>Thelebolaceae</taxon>
        <taxon>Pseudogymnoascus</taxon>
    </lineage>
</organism>
<reference evidence="3" key="2">
    <citation type="journal article" date="2018" name="Nat. Commun.">
        <title>Extreme sensitivity to ultraviolet light in the fungal pathogen causing white-nose syndrome of bats.</title>
        <authorList>
            <person name="Palmer J.M."/>
            <person name="Drees K.P."/>
            <person name="Foster J.T."/>
            <person name="Lindner D.L."/>
        </authorList>
    </citation>
    <scope>NUCLEOTIDE SEQUENCE [LARGE SCALE GENOMIC DNA]</scope>
    <source>
        <strain evidence="3">UAMH 10579</strain>
    </source>
</reference>
<evidence type="ECO:0000256" key="1">
    <source>
        <dbReference type="SAM" id="MobiDB-lite"/>
    </source>
</evidence>
<evidence type="ECO:0000313" key="2">
    <source>
        <dbReference type="EMBL" id="OBT91362.1"/>
    </source>
</evidence>
<feature type="region of interest" description="Disordered" evidence="1">
    <location>
        <begin position="1"/>
        <end position="345"/>
    </location>
</feature>
<sequence>MEKIKSILSPGKHVEDEILYGSGGGGQYEHTGREVPGSTGGYYSQAGNQPQIYNRERDSIPSQPSTAQDYGKTGDEYLAAEKERAAKSKMARESSSTEKRNGHRKSRSGEHKESRNPYTQQAVDPRLGGGAEESTIATHNAQADAIGAGYSPPPPIKPVQPKAHGSAAGRDGNGAAAAGAVGAAGAAGAAGVTEAGTTKKGATVVPLETDSPHGEVVGRTLSGHHTVERTPNGQYRTRLASIIDPNHGEGVKTSESAYEHTPGGGGAYTADKFHEREPRVASVTLPNGTKYLDPKAAEDYGLNYKPQAGTSYGDQGQPQVSTTKSEADRALSGEQQPSHKGAGVVGAGVAGAAVADAGYEGTKTDRAQPRDVDDPAYRTSRVSNAEEATTTHKADKSAKKAAPKAAPAPAPAERLDESAYAAKPTAAKYGDVDVPPGNDYGKEVKDPRYGLPMGAAGISAEEAAAIRRNEANVARPSQAQAYAGRPTTAEQDYAAQPAATANQAYGTQHATQAEQQAAKPTKEEKPSRRSSILGFLHLGKDKKKHSKDAQNKPYTDVTGKAPLGSAAGTQQQPVTGPTTEPAYRNRMASTADAPAFTGGLVGPNGTPLTGASAASAANADSSAWARSTEKEVMDRGGMGQGAYGSGGGAATNQAAYGGTGIDESYAAPTGTGATQGGTTGQKSGSHGAATTSSAIAAGAAAGGVAAGGMNGSKAHEGVAPDYNLQSAQDKGAPTQDHLYDQVSPRSSKAAHQADHMESKTNHTTTKETAKSNHKSHTHKDKNNTAYAGSDDAQTRDAEYGGYENDPRIGSAAQGGYGSNPPTYDPSAVNGAASSSAAYGGKETQASNAAYSGGTENPDEADFGNETYVGSGVSRHGTTKVIEREGHHVLHKDPPASHPAAGMAGVE</sequence>
<feature type="region of interest" description="Disordered" evidence="1">
    <location>
        <begin position="359"/>
        <end position="449"/>
    </location>
</feature>
<protein>
    <submittedName>
        <fullName evidence="2">Uncharacterized protein</fullName>
    </submittedName>
</protein>
<feature type="compositionally biased region" description="Low complexity" evidence="1">
    <location>
        <begin position="159"/>
        <end position="203"/>
    </location>
</feature>
<feature type="compositionally biased region" description="Low complexity" evidence="1">
    <location>
        <begin position="680"/>
        <end position="690"/>
    </location>
</feature>
<feature type="compositionally biased region" description="Low complexity" evidence="1">
    <location>
        <begin position="611"/>
        <end position="626"/>
    </location>
</feature>
<feature type="compositionally biased region" description="Polar residues" evidence="1">
    <location>
        <begin position="41"/>
        <end position="52"/>
    </location>
</feature>
<dbReference type="GeneID" id="28844031"/>
<dbReference type="EMBL" id="KV460298">
    <property type="protein sequence ID" value="OBT91362.1"/>
    <property type="molecule type" value="Genomic_DNA"/>
</dbReference>
<feature type="compositionally biased region" description="Polar residues" evidence="1">
    <location>
        <begin position="308"/>
        <end position="324"/>
    </location>
</feature>
<evidence type="ECO:0000313" key="3">
    <source>
        <dbReference type="Proteomes" id="UP000091956"/>
    </source>
</evidence>
<feature type="compositionally biased region" description="Gly residues" evidence="1">
    <location>
        <begin position="636"/>
        <end position="649"/>
    </location>
</feature>
<proteinExistence type="predicted"/>
<feature type="compositionally biased region" description="Low complexity" evidence="1">
    <location>
        <begin position="489"/>
        <end position="518"/>
    </location>
</feature>
<keyword evidence="3" id="KW-1185">Reference proteome</keyword>
<dbReference type="OrthoDB" id="3440320at2759"/>
<accession>A0A1B8G6B4</accession>
<gene>
    <name evidence="2" type="ORF">VE01_10645</name>
</gene>
<feature type="compositionally biased region" description="Basic and acidic residues" evidence="1">
    <location>
        <begin position="362"/>
        <end position="376"/>
    </location>
</feature>
<dbReference type="AlphaFoldDB" id="A0A1B8G6B4"/>
<feature type="region of interest" description="Disordered" evidence="1">
    <location>
        <begin position="703"/>
        <end position="906"/>
    </location>
</feature>
<name>A0A1B8G6B4_9PEZI</name>
<reference evidence="2 3" key="1">
    <citation type="submission" date="2016-03" db="EMBL/GenBank/DDBJ databases">
        <title>Comparative genomics of Pseudogymnoascus destructans, the fungus causing white-nose syndrome of bats.</title>
        <authorList>
            <person name="Palmer J.M."/>
            <person name="Drees K.P."/>
            <person name="Foster J.T."/>
            <person name="Lindner D.L."/>
        </authorList>
    </citation>
    <scope>NUCLEOTIDE SEQUENCE [LARGE SCALE GENOMIC DNA]</scope>
    <source>
        <strain evidence="2 3">UAMH 10579</strain>
    </source>
</reference>
<feature type="compositionally biased region" description="Basic and acidic residues" evidence="1">
    <location>
        <begin position="751"/>
        <end position="770"/>
    </location>
</feature>
<feature type="compositionally biased region" description="Basic and acidic residues" evidence="1">
    <location>
        <begin position="880"/>
        <end position="894"/>
    </location>
</feature>
<dbReference type="Proteomes" id="UP000091956">
    <property type="component" value="Unassembled WGS sequence"/>
</dbReference>
<feature type="compositionally biased region" description="Low complexity" evidence="1">
    <location>
        <begin position="568"/>
        <end position="579"/>
    </location>
</feature>
<feature type="region of interest" description="Disordered" evidence="1">
    <location>
        <begin position="469"/>
        <end position="690"/>
    </location>
</feature>
<dbReference type="RefSeq" id="XP_018125095.1">
    <property type="nucleotide sequence ID" value="XM_018280038.1"/>
</dbReference>